<dbReference type="AlphaFoldDB" id="A0A2Z6RNZ6"/>
<dbReference type="EMBL" id="BEXD01003934">
    <property type="protein sequence ID" value="GBC04214.1"/>
    <property type="molecule type" value="Genomic_DNA"/>
</dbReference>
<keyword evidence="2" id="KW-1185">Reference proteome</keyword>
<reference evidence="1 2" key="1">
    <citation type="submission" date="2017-11" db="EMBL/GenBank/DDBJ databases">
        <title>The genome of Rhizophagus clarus HR1 reveals common genetic basis of auxotrophy among arbuscular mycorrhizal fungi.</title>
        <authorList>
            <person name="Kobayashi Y."/>
        </authorList>
    </citation>
    <scope>NUCLEOTIDE SEQUENCE [LARGE SCALE GENOMIC DNA]</scope>
    <source>
        <strain evidence="1 2">HR1</strain>
    </source>
</reference>
<organism evidence="1 2">
    <name type="scientific">Rhizophagus clarus</name>
    <dbReference type="NCBI Taxonomy" id="94130"/>
    <lineage>
        <taxon>Eukaryota</taxon>
        <taxon>Fungi</taxon>
        <taxon>Fungi incertae sedis</taxon>
        <taxon>Mucoromycota</taxon>
        <taxon>Glomeromycotina</taxon>
        <taxon>Glomeromycetes</taxon>
        <taxon>Glomerales</taxon>
        <taxon>Glomeraceae</taxon>
        <taxon>Rhizophagus</taxon>
    </lineage>
</organism>
<evidence type="ECO:0000313" key="1">
    <source>
        <dbReference type="EMBL" id="GBC04214.1"/>
    </source>
</evidence>
<protein>
    <submittedName>
        <fullName evidence="1">Uncharacterized protein</fullName>
    </submittedName>
</protein>
<sequence>MAETAIFAIAERGSMMHDGRAVNLDNAVKEKSYILFHSISNVLEERPSEGKKDFIWDIIGRFSSNQIKVIEALTRVRLNELAHIFTEHE</sequence>
<comment type="caution">
    <text evidence="1">The sequence shown here is derived from an EMBL/GenBank/DDBJ whole genome shotgun (WGS) entry which is preliminary data.</text>
</comment>
<accession>A0A2Z6RNZ6</accession>
<gene>
    <name evidence="1" type="ORF">RclHR1_05570015</name>
</gene>
<proteinExistence type="predicted"/>
<name>A0A2Z6RNZ6_9GLOM</name>
<dbReference type="Proteomes" id="UP000247702">
    <property type="component" value="Unassembled WGS sequence"/>
</dbReference>
<dbReference type="STRING" id="94130.A0A2Z6RNZ6"/>
<evidence type="ECO:0000313" key="2">
    <source>
        <dbReference type="Proteomes" id="UP000247702"/>
    </source>
</evidence>